<dbReference type="InterPro" id="IPR029787">
    <property type="entry name" value="Nucleotide_cyclase"/>
</dbReference>
<evidence type="ECO:0000256" key="1">
    <source>
        <dbReference type="SAM" id="MobiDB-lite"/>
    </source>
</evidence>
<evidence type="ECO:0000313" key="4">
    <source>
        <dbReference type="EMBL" id="ABC21872.1"/>
    </source>
</evidence>
<feature type="domain" description="Guanylate cyclase" evidence="3">
    <location>
        <begin position="493"/>
        <end position="607"/>
    </location>
</feature>
<dbReference type="GO" id="GO:0009190">
    <property type="term" value="P:cyclic nucleotide biosynthetic process"/>
    <property type="evidence" value="ECO:0007669"/>
    <property type="project" value="InterPro"/>
</dbReference>
<evidence type="ECO:0000256" key="2">
    <source>
        <dbReference type="SAM" id="Phobius"/>
    </source>
</evidence>
<reference evidence="4 5" key="1">
    <citation type="journal article" date="2011" name="Stand. Genomic Sci.">
        <title>Complete genome sequence of Rhodospirillum rubrum type strain (S1).</title>
        <authorList>
            <person name="Munk A.C."/>
            <person name="Copeland A."/>
            <person name="Lucas S."/>
            <person name="Lapidus A."/>
            <person name="Del Rio T.G."/>
            <person name="Barry K."/>
            <person name="Detter J.C."/>
            <person name="Hammon N."/>
            <person name="Israni S."/>
            <person name="Pitluck S."/>
            <person name="Brettin T."/>
            <person name="Bruce D."/>
            <person name="Han C."/>
            <person name="Tapia R."/>
            <person name="Gilna P."/>
            <person name="Schmutz J."/>
            <person name="Larimer F."/>
            <person name="Land M."/>
            <person name="Kyrpides N.C."/>
            <person name="Mavromatis K."/>
            <person name="Richardson P."/>
            <person name="Rohde M."/>
            <person name="Goker M."/>
            <person name="Klenk H.P."/>
            <person name="Zhang Y."/>
            <person name="Roberts G.P."/>
            <person name="Reslewic S."/>
            <person name="Schwartz D.C."/>
        </authorList>
    </citation>
    <scope>NUCLEOTIDE SEQUENCE [LARGE SCALE GENOMIC DNA]</scope>
    <source>
        <strain evidence="5">ATCC 11170 / ATH 1.1.1 / DSM 467 / LMG 4362 / NCIMB 8255 / S1</strain>
    </source>
</reference>
<dbReference type="PATRIC" id="fig|269796.9.peg.1128"/>
<protein>
    <submittedName>
        <fullName evidence="4">Adenylate/guanylate cyclase</fullName>
    </submittedName>
</protein>
<dbReference type="GO" id="GO:0004016">
    <property type="term" value="F:adenylate cyclase activity"/>
    <property type="evidence" value="ECO:0007669"/>
    <property type="project" value="UniProtKB-ARBA"/>
</dbReference>
<feature type="compositionally biased region" description="Basic and acidic residues" evidence="1">
    <location>
        <begin position="266"/>
        <end position="333"/>
    </location>
</feature>
<keyword evidence="2" id="KW-0812">Transmembrane</keyword>
<dbReference type="EMBL" id="CP000230">
    <property type="protein sequence ID" value="ABC21872.1"/>
    <property type="molecule type" value="Genomic_DNA"/>
</dbReference>
<organism evidence="4 5">
    <name type="scientific">Rhodospirillum rubrum (strain ATCC 11170 / ATH 1.1.1 / DSM 467 / LMG 4362 / NCIMB 8255 / S1)</name>
    <dbReference type="NCBI Taxonomy" id="269796"/>
    <lineage>
        <taxon>Bacteria</taxon>
        <taxon>Pseudomonadati</taxon>
        <taxon>Pseudomonadota</taxon>
        <taxon>Alphaproteobacteria</taxon>
        <taxon>Rhodospirillales</taxon>
        <taxon>Rhodospirillaceae</taxon>
        <taxon>Rhodospirillum</taxon>
    </lineage>
</organism>
<accession>Q2RVH3</accession>
<feature type="region of interest" description="Disordered" evidence="1">
    <location>
        <begin position="81"/>
        <end position="102"/>
    </location>
</feature>
<feature type="transmembrane region" description="Helical" evidence="2">
    <location>
        <begin position="117"/>
        <end position="139"/>
    </location>
</feature>
<keyword evidence="2" id="KW-1133">Transmembrane helix</keyword>
<dbReference type="InterPro" id="IPR050697">
    <property type="entry name" value="Adenylyl/Guanylyl_Cyclase_3/4"/>
</dbReference>
<sequence length="680" mass="73568">MASMTHYEVYLMELRGDWSLQQRYVSSERQEAIDEAKRLEAELNLPTKVVRELFNPQSGMAEEQVVYISPKARELRERAMRRAGPHAAGGGPDSWVSSRGEKAKAKGKAPATSLSDLMARMILVVTASLILAGIGGWLAPSLLSALSLTTGGGPASGNMRGVMVGVFLFLFTVSFLVIGRKLIPYAEILSRPKKTKPIEEAIGQRPDMAPGAHLAPPPKAATSEEALSSIDPVALMEDMGPIPVPPPPTEPEQKIPAAQSRKARKKAAEARAAEEEAERRRRENQDFQEHDAREMAAREKEKRAKEAEARKAAEKEAEDKAAAEKEAEEKAAEQAKAAETLAAEDIASEPPASSPEQDRLRLTALSFLGEMVAALKVSHPQLDVYDRFGINLFLAGACETLVAGNDLSGSAKPALLREMLGVMGTRPALALMFSDKLDEYLMEPRYMQMLQAGRQAMGMKLAGGGEPFAPLPQLMADWRAPQAARPATASTVAIVFTDMVGSTDINARFGDRHSHEITRVHNAIVRAALGRFDGREVKHTGDGIMATFPVVSQAVEAMIEVQKALAEHNRIAPDLRLDLRVGINAGEPLVDENDYHGLSVTLAARLCAQAQGGEVLCSGVVRDLAQGKDLTFRDRGQVMLKGIGEPQRLFEAVWRDADAPSPPPPPPPPAEEPAAFKETP</sequence>
<dbReference type="SUPFAM" id="SSF55073">
    <property type="entry name" value="Nucleotide cyclase"/>
    <property type="match status" value="1"/>
</dbReference>
<dbReference type="PANTHER" id="PTHR43081">
    <property type="entry name" value="ADENYLATE CYCLASE, TERMINAL-DIFFERENTIATION SPECIFIC-RELATED"/>
    <property type="match status" value="1"/>
</dbReference>
<dbReference type="Proteomes" id="UP000001929">
    <property type="component" value="Chromosome"/>
</dbReference>
<dbReference type="GO" id="GO:0035556">
    <property type="term" value="P:intracellular signal transduction"/>
    <property type="evidence" value="ECO:0007669"/>
    <property type="project" value="InterPro"/>
</dbReference>
<name>Q2RVH3_RHORT</name>
<dbReference type="STRING" id="269796.Rru_A1071"/>
<dbReference type="AlphaFoldDB" id="Q2RVH3"/>
<dbReference type="PANTHER" id="PTHR43081:SF1">
    <property type="entry name" value="ADENYLATE CYCLASE, TERMINAL-DIFFERENTIATION SPECIFIC"/>
    <property type="match status" value="1"/>
</dbReference>
<dbReference type="eggNOG" id="COG2114">
    <property type="taxonomic scope" value="Bacteria"/>
</dbReference>
<dbReference type="InterPro" id="IPR001054">
    <property type="entry name" value="A/G_cyclase"/>
</dbReference>
<dbReference type="Pfam" id="PF00211">
    <property type="entry name" value="Guanylate_cyc"/>
    <property type="match status" value="1"/>
</dbReference>
<dbReference type="CDD" id="cd07302">
    <property type="entry name" value="CHD"/>
    <property type="match status" value="1"/>
</dbReference>
<dbReference type="RefSeq" id="WP_011388826.1">
    <property type="nucleotide sequence ID" value="NC_007643.1"/>
</dbReference>
<gene>
    <name evidence="4" type="ordered locus">Rru_A1071</name>
</gene>
<evidence type="ECO:0000259" key="3">
    <source>
        <dbReference type="PROSITE" id="PS50125"/>
    </source>
</evidence>
<feature type="transmembrane region" description="Helical" evidence="2">
    <location>
        <begin position="159"/>
        <end position="178"/>
    </location>
</feature>
<dbReference type="PROSITE" id="PS50125">
    <property type="entry name" value="GUANYLATE_CYCLASE_2"/>
    <property type="match status" value="1"/>
</dbReference>
<dbReference type="SMART" id="SM00044">
    <property type="entry name" value="CYCc"/>
    <property type="match status" value="1"/>
</dbReference>
<keyword evidence="5" id="KW-1185">Reference proteome</keyword>
<evidence type="ECO:0000313" key="5">
    <source>
        <dbReference type="Proteomes" id="UP000001929"/>
    </source>
</evidence>
<feature type="compositionally biased region" description="Low complexity" evidence="1">
    <location>
        <begin position="334"/>
        <end position="344"/>
    </location>
</feature>
<feature type="region of interest" description="Disordered" evidence="1">
    <location>
        <begin position="656"/>
        <end position="680"/>
    </location>
</feature>
<proteinExistence type="predicted"/>
<dbReference type="HOGENOM" id="CLU_467559_0_0_5"/>
<dbReference type="EnsemblBacteria" id="ABC21872">
    <property type="protein sequence ID" value="ABC21872"/>
    <property type="gene ID" value="Rru_A1071"/>
</dbReference>
<feature type="region of interest" description="Disordered" evidence="1">
    <location>
        <begin position="205"/>
        <end position="358"/>
    </location>
</feature>
<keyword evidence="2" id="KW-0472">Membrane</keyword>
<feature type="compositionally biased region" description="Pro residues" evidence="1">
    <location>
        <begin position="660"/>
        <end position="671"/>
    </location>
</feature>
<dbReference type="KEGG" id="rru:Rru_A1071"/>
<dbReference type="Gene3D" id="3.30.70.1230">
    <property type="entry name" value="Nucleotide cyclase"/>
    <property type="match status" value="1"/>
</dbReference>